<reference evidence="1" key="1">
    <citation type="submission" date="2022-11" db="EMBL/GenBank/DDBJ databases">
        <title>Minimal conservation of predation-associated metabolite biosynthetic gene clusters underscores biosynthetic potential of Myxococcota including descriptions for ten novel species: Archangium lansinium sp. nov., Myxococcus landrumus sp. nov., Nannocystis bai.</title>
        <authorList>
            <person name="Ahearne A."/>
            <person name="Stevens C."/>
            <person name="Dowd S."/>
        </authorList>
    </citation>
    <scope>NUCLEOTIDE SEQUENCE</scope>
    <source>
        <strain evidence="1">Fl3</strain>
    </source>
</reference>
<sequence length="147" mass="16582">MTTPFELYLASIAASFPSLRKAPLRPWDAEVFRTWAEEQPEKTAAWWAARFVLAFGTARRRAWVAKRRPAGTVVRYGFDIFEAQAAWTEGDRRAAAIWLLTAGEPAPAIEPVVMRCSCEPPMMISVDLVRLSRSPIVCHRCECPFTP</sequence>
<organism evidence="1 2">
    <name type="scientific">Nannocystis punicea</name>
    <dbReference type="NCBI Taxonomy" id="2995304"/>
    <lineage>
        <taxon>Bacteria</taxon>
        <taxon>Pseudomonadati</taxon>
        <taxon>Myxococcota</taxon>
        <taxon>Polyangia</taxon>
        <taxon>Nannocystales</taxon>
        <taxon>Nannocystaceae</taxon>
        <taxon>Nannocystis</taxon>
    </lineage>
</organism>
<name>A0ABY7HAT6_9BACT</name>
<dbReference type="Proteomes" id="UP001164459">
    <property type="component" value="Chromosome"/>
</dbReference>
<dbReference type="EMBL" id="CP114040">
    <property type="protein sequence ID" value="WAS96388.1"/>
    <property type="molecule type" value="Genomic_DNA"/>
</dbReference>
<proteinExistence type="predicted"/>
<protein>
    <submittedName>
        <fullName evidence="1">Uncharacterized protein</fullName>
    </submittedName>
</protein>
<evidence type="ECO:0000313" key="1">
    <source>
        <dbReference type="EMBL" id="WAS96388.1"/>
    </source>
</evidence>
<dbReference type="RefSeq" id="WP_269038726.1">
    <property type="nucleotide sequence ID" value="NZ_CP114040.1"/>
</dbReference>
<keyword evidence="2" id="KW-1185">Reference proteome</keyword>
<accession>A0ABY7HAT6</accession>
<gene>
    <name evidence="1" type="ORF">O0S08_09530</name>
</gene>
<evidence type="ECO:0000313" key="2">
    <source>
        <dbReference type="Proteomes" id="UP001164459"/>
    </source>
</evidence>